<dbReference type="EMBL" id="BAABCB010000015">
    <property type="protein sequence ID" value="GAA4242897.1"/>
    <property type="molecule type" value="Genomic_DNA"/>
</dbReference>
<sequence length="67" mass="7342">MASNHHALYISVLVYGVGDVSMFLSRIVPTAIATAKAINKNAVSLVENRKLAIFFCITIGFFKLAQR</sequence>
<comment type="caution">
    <text evidence="2">The sequence shown here is derived from an EMBL/GenBank/DDBJ whole genome shotgun (WGS) entry which is preliminary data.</text>
</comment>
<keyword evidence="1" id="KW-0472">Membrane</keyword>
<reference evidence="3" key="1">
    <citation type="journal article" date="2019" name="Int. J. Syst. Evol. Microbiol.">
        <title>The Global Catalogue of Microorganisms (GCM) 10K type strain sequencing project: providing services to taxonomists for standard genome sequencing and annotation.</title>
        <authorList>
            <consortium name="The Broad Institute Genomics Platform"/>
            <consortium name="The Broad Institute Genome Sequencing Center for Infectious Disease"/>
            <person name="Wu L."/>
            <person name="Ma J."/>
        </authorList>
    </citation>
    <scope>NUCLEOTIDE SEQUENCE [LARGE SCALE GENOMIC DNA]</scope>
    <source>
        <strain evidence="3">JCM 17633</strain>
    </source>
</reference>
<evidence type="ECO:0000313" key="2">
    <source>
        <dbReference type="EMBL" id="GAA4242897.1"/>
    </source>
</evidence>
<keyword evidence="1" id="KW-0812">Transmembrane</keyword>
<dbReference type="Proteomes" id="UP001501682">
    <property type="component" value="Unassembled WGS sequence"/>
</dbReference>
<keyword evidence="3" id="KW-1185">Reference proteome</keyword>
<name>A0ABP8CT23_9FLAO</name>
<organism evidence="2 3">
    <name type="scientific">Winogradskyella damuponensis</name>
    <dbReference type="NCBI Taxonomy" id="943939"/>
    <lineage>
        <taxon>Bacteria</taxon>
        <taxon>Pseudomonadati</taxon>
        <taxon>Bacteroidota</taxon>
        <taxon>Flavobacteriia</taxon>
        <taxon>Flavobacteriales</taxon>
        <taxon>Flavobacteriaceae</taxon>
        <taxon>Winogradskyella</taxon>
    </lineage>
</organism>
<gene>
    <name evidence="2" type="ORF">GCM10022292_15170</name>
</gene>
<evidence type="ECO:0008006" key="4">
    <source>
        <dbReference type="Google" id="ProtNLM"/>
    </source>
</evidence>
<feature type="transmembrane region" description="Helical" evidence="1">
    <location>
        <begin position="7"/>
        <end position="28"/>
    </location>
</feature>
<protein>
    <recommendedName>
        <fullName evidence="4">LysE type translocator</fullName>
    </recommendedName>
</protein>
<proteinExistence type="predicted"/>
<keyword evidence="1" id="KW-1133">Transmembrane helix</keyword>
<evidence type="ECO:0000256" key="1">
    <source>
        <dbReference type="SAM" id="Phobius"/>
    </source>
</evidence>
<evidence type="ECO:0000313" key="3">
    <source>
        <dbReference type="Proteomes" id="UP001501682"/>
    </source>
</evidence>
<accession>A0ABP8CT23</accession>